<evidence type="ECO:0000256" key="2">
    <source>
        <dbReference type="ARBA" id="ARBA00022692"/>
    </source>
</evidence>
<sequence length="87" mass="10376">GFSLIYGSILVKTYRIYKIFKMKRKTQVVKSIVMYGIVMGITSIHIIMLLLWIHFNKIKLRKKYTIVTEEEYNFCEIPKSEHLGYII</sequence>
<dbReference type="GO" id="GO:0004930">
    <property type="term" value="F:G protein-coupled receptor activity"/>
    <property type="evidence" value="ECO:0007669"/>
    <property type="project" value="InterPro"/>
</dbReference>
<reference evidence="7 8" key="2">
    <citation type="submission" date="2016-08" db="EMBL/GenBank/DDBJ databases">
        <title>Pervasive Adenine N6-methylation of Active Genes in Fungi.</title>
        <authorList>
            <consortium name="DOE Joint Genome Institute"/>
            <person name="Mondo S.J."/>
            <person name="Dannebaum R.O."/>
            <person name="Kuo R.C."/>
            <person name="Labutti K."/>
            <person name="Haridas S."/>
            <person name="Kuo A."/>
            <person name="Salamov A."/>
            <person name="Ahrendt S.R."/>
            <person name="Lipzen A."/>
            <person name="Sullivan W."/>
            <person name="Andreopoulos W.B."/>
            <person name="Clum A."/>
            <person name="Lindquist E."/>
            <person name="Daum C."/>
            <person name="Ramamoorthy G.K."/>
            <person name="Gryganskyi A."/>
            <person name="Culley D."/>
            <person name="Magnuson J.K."/>
            <person name="James T.Y."/>
            <person name="O'Malley M.A."/>
            <person name="Stajich J.E."/>
            <person name="Spatafora J.W."/>
            <person name="Visel A."/>
            <person name="Grigoriev I.V."/>
        </authorList>
    </citation>
    <scope>NUCLEOTIDE SEQUENCE [LARGE SCALE GENOMIC DNA]</scope>
    <source>
        <strain evidence="8">finn</strain>
    </source>
</reference>
<keyword evidence="8" id="KW-1185">Reference proteome</keyword>
<dbReference type="Pfam" id="PF00003">
    <property type="entry name" value="7tm_3"/>
    <property type="match status" value="1"/>
</dbReference>
<evidence type="ECO:0000256" key="5">
    <source>
        <dbReference type="SAM" id="Phobius"/>
    </source>
</evidence>
<evidence type="ECO:0000313" key="7">
    <source>
        <dbReference type="EMBL" id="ORX42547.1"/>
    </source>
</evidence>
<comment type="subcellular location">
    <subcellularLocation>
        <location evidence="1">Membrane</location>
        <topology evidence="1">Multi-pass membrane protein</topology>
    </subcellularLocation>
</comment>
<reference evidence="7 8" key="1">
    <citation type="submission" date="2016-08" db="EMBL/GenBank/DDBJ databases">
        <title>Genomes of anaerobic fungi encode conserved fungal cellulosomes for biomass hydrolysis.</title>
        <authorList>
            <consortium name="DOE Joint Genome Institute"/>
            <person name="Haitjema C.H."/>
            <person name="Gilmore S.P."/>
            <person name="Henske J.K."/>
            <person name="Solomon K.V."/>
            <person name="De Groot R."/>
            <person name="Kuo A."/>
            <person name="Mondo S.J."/>
            <person name="Salamov A.A."/>
            <person name="Labutti K."/>
            <person name="Zhao Z."/>
            <person name="Chiniquy J."/>
            <person name="Barry K."/>
            <person name="Brewer H.M."/>
            <person name="Purvine S.O."/>
            <person name="Wright A.T."/>
            <person name="Boxma B."/>
            <person name="Van Alen T."/>
            <person name="Hackstein J.H."/>
            <person name="Baker S.E."/>
            <person name="Grigoriev I.V."/>
            <person name="O'Malley M.A."/>
        </authorList>
    </citation>
    <scope>NUCLEOTIDE SEQUENCE [LARGE SCALE GENOMIC DNA]</scope>
    <source>
        <strain evidence="8">finn</strain>
    </source>
</reference>
<organism evidence="7 8">
    <name type="scientific">Piromyces finnis</name>
    <dbReference type="NCBI Taxonomy" id="1754191"/>
    <lineage>
        <taxon>Eukaryota</taxon>
        <taxon>Fungi</taxon>
        <taxon>Fungi incertae sedis</taxon>
        <taxon>Chytridiomycota</taxon>
        <taxon>Chytridiomycota incertae sedis</taxon>
        <taxon>Neocallimastigomycetes</taxon>
        <taxon>Neocallimastigales</taxon>
        <taxon>Neocallimastigaceae</taxon>
        <taxon>Piromyces</taxon>
    </lineage>
</organism>
<evidence type="ECO:0000259" key="6">
    <source>
        <dbReference type="Pfam" id="PF00003"/>
    </source>
</evidence>
<accession>A0A1Y1UWR5</accession>
<dbReference type="OrthoDB" id="2101621at2759"/>
<comment type="caution">
    <text evidence="7">The sequence shown here is derived from an EMBL/GenBank/DDBJ whole genome shotgun (WGS) entry which is preliminary data.</text>
</comment>
<feature type="domain" description="G-protein coupled receptors family 3 profile" evidence="6">
    <location>
        <begin position="1"/>
        <end position="77"/>
    </location>
</feature>
<keyword evidence="2 5" id="KW-0812">Transmembrane</keyword>
<keyword evidence="4 5" id="KW-0472">Membrane</keyword>
<dbReference type="InterPro" id="IPR017978">
    <property type="entry name" value="GPCR_3_C"/>
</dbReference>
<feature type="non-terminal residue" evidence="7">
    <location>
        <position position="1"/>
    </location>
</feature>
<dbReference type="GO" id="GO:0016020">
    <property type="term" value="C:membrane"/>
    <property type="evidence" value="ECO:0007669"/>
    <property type="project" value="UniProtKB-SubCell"/>
</dbReference>
<proteinExistence type="predicted"/>
<evidence type="ECO:0000256" key="1">
    <source>
        <dbReference type="ARBA" id="ARBA00004141"/>
    </source>
</evidence>
<evidence type="ECO:0000256" key="4">
    <source>
        <dbReference type="ARBA" id="ARBA00023136"/>
    </source>
</evidence>
<dbReference type="Proteomes" id="UP000193719">
    <property type="component" value="Unassembled WGS sequence"/>
</dbReference>
<protein>
    <recommendedName>
        <fullName evidence="6">G-protein coupled receptors family 3 profile domain-containing protein</fullName>
    </recommendedName>
</protein>
<dbReference type="AlphaFoldDB" id="A0A1Y1UWR5"/>
<dbReference type="EMBL" id="MCFH01000063">
    <property type="protein sequence ID" value="ORX42547.1"/>
    <property type="molecule type" value="Genomic_DNA"/>
</dbReference>
<feature type="transmembrane region" description="Helical" evidence="5">
    <location>
        <begin position="32"/>
        <end position="53"/>
    </location>
</feature>
<name>A0A1Y1UWR5_9FUNG</name>
<keyword evidence="3 5" id="KW-1133">Transmembrane helix</keyword>
<evidence type="ECO:0000256" key="3">
    <source>
        <dbReference type="ARBA" id="ARBA00022989"/>
    </source>
</evidence>
<gene>
    <name evidence="7" type="ORF">BCR36DRAFT_463259</name>
</gene>
<evidence type="ECO:0000313" key="8">
    <source>
        <dbReference type="Proteomes" id="UP000193719"/>
    </source>
</evidence>